<dbReference type="GO" id="GO:0005975">
    <property type="term" value="P:carbohydrate metabolic process"/>
    <property type="evidence" value="ECO:0007669"/>
    <property type="project" value="InterPro"/>
</dbReference>
<evidence type="ECO:0000256" key="2">
    <source>
        <dbReference type="ARBA" id="ARBA00022723"/>
    </source>
</evidence>
<dbReference type="AlphaFoldDB" id="A0A1A8XG08"/>
<dbReference type="CDD" id="cd10807">
    <property type="entry name" value="YdjC_like_3"/>
    <property type="match status" value="1"/>
</dbReference>
<comment type="cofactor">
    <cofactor evidence="1">
        <name>Mg(2+)</name>
        <dbReference type="ChEBI" id="CHEBI:18420"/>
    </cofactor>
</comment>
<keyword evidence="7" id="KW-1185">Reference proteome</keyword>
<accession>A0A1A8XG08</accession>
<dbReference type="GO" id="GO:0016787">
    <property type="term" value="F:hydrolase activity"/>
    <property type="evidence" value="ECO:0007669"/>
    <property type="project" value="UniProtKB-KW"/>
</dbReference>
<proteinExistence type="predicted"/>
<evidence type="ECO:0000256" key="4">
    <source>
        <dbReference type="ARBA" id="ARBA00022842"/>
    </source>
</evidence>
<evidence type="ECO:0000256" key="3">
    <source>
        <dbReference type="ARBA" id="ARBA00022801"/>
    </source>
</evidence>
<dbReference type="PANTHER" id="PTHR31609:SF1">
    <property type="entry name" value="CARBOHYDRATE DEACETYLASE"/>
    <property type="match status" value="1"/>
</dbReference>
<evidence type="ECO:0000313" key="7">
    <source>
        <dbReference type="Proteomes" id="UP000199169"/>
    </source>
</evidence>
<keyword evidence="4" id="KW-0460">Magnesium</keyword>
<dbReference type="InterPro" id="IPR006879">
    <property type="entry name" value="YdjC-like"/>
</dbReference>
<keyword evidence="5" id="KW-0119">Carbohydrate metabolism</keyword>
<reference evidence="6 7" key="1">
    <citation type="submission" date="2016-06" db="EMBL/GenBank/DDBJ databases">
        <authorList>
            <person name="Kjaerup R.B."/>
            <person name="Dalgaard T.S."/>
            <person name="Juul-Madsen H.R."/>
        </authorList>
    </citation>
    <scope>NUCLEOTIDE SEQUENCE [LARGE SCALE GENOMIC DNA]</scope>
    <source>
        <strain evidence="6">3</strain>
    </source>
</reference>
<dbReference type="GO" id="GO:0046872">
    <property type="term" value="F:metal ion binding"/>
    <property type="evidence" value="ECO:0007669"/>
    <property type="project" value="UniProtKB-KW"/>
</dbReference>
<dbReference type="Gene3D" id="3.20.20.370">
    <property type="entry name" value="Glycoside hydrolase/deacetylase"/>
    <property type="match status" value="1"/>
</dbReference>
<evidence type="ECO:0000256" key="5">
    <source>
        <dbReference type="ARBA" id="ARBA00023277"/>
    </source>
</evidence>
<dbReference type="SUPFAM" id="SSF88713">
    <property type="entry name" value="Glycoside hydrolase/deacetylase"/>
    <property type="match status" value="1"/>
</dbReference>
<dbReference type="EMBL" id="FLQX01000013">
    <property type="protein sequence ID" value="SBT03646.1"/>
    <property type="molecule type" value="Genomic_DNA"/>
</dbReference>
<sequence>MASDQWGGDTGTQAVKPMVVCADDFGMAPGVNAGILELAHGGRLSAVSCMSRGRFFRLAAPSLAGLPVDKGLHLNLTERLQGDEFDEFDERDERDERDEFALPLRRLLWSCWSRQIDARRVVLEIERQLDAFEAVLGVAPDYVDGHQHVHQFPVIRDCLLEVLRRRYPARLPWLRSTLPPVASTALALPQRFKAKGIGFLGARAFTDLASRLGFRMNAHLLGVYGFEGGEEVYARLLGDWLACAGAGDLLMCHPAGFADEGVYAGRQRVAEYAVLSGECFRSLLEEHGVVVRRLAESDRGARGERLAILAREVDALPPQQAADTRSDVDILGYNERGEW</sequence>
<keyword evidence="2" id="KW-0479">Metal-binding</keyword>
<keyword evidence="3" id="KW-0378">Hydrolase</keyword>
<gene>
    <name evidence="6" type="ORF">ACCAA_110030</name>
</gene>
<dbReference type="STRING" id="1860102.ACCAA_110030"/>
<dbReference type="PANTHER" id="PTHR31609">
    <property type="entry name" value="YDJC DEACETYLASE FAMILY MEMBER"/>
    <property type="match status" value="1"/>
</dbReference>
<evidence type="ECO:0000256" key="1">
    <source>
        <dbReference type="ARBA" id="ARBA00001946"/>
    </source>
</evidence>
<dbReference type="RefSeq" id="WP_186405564.1">
    <property type="nucleotide sequence ID" value="NZ_FLQX01000013.1"/>
</dbReference>
<dbReference type="GO" id="GO:0019213">
    <property type="term" value="F:deacetylase activity"/>
    <property type="evidence" value="ECO:0007669"/>
    <property type="project" value="TreeGrafter"/>
</dbReference>
<evidence type="ECO:0000313" key="6">
    <source>
        <dbReference type="EMBL" id="SBT03646.1"/>
    </source>
</evidence>
<evidence type="ECO:0008006" key="8">
    <source>
        <dbReference type="Google" id="ProtNLM"/>
    </source>
</evidence>
<name>A0A1A8XG08_9PROT</name>
<dbReference type="Pfam" id="PF04794">
    <property type="entry name" value="YdjC"/>
    <property type="match status" value="1"/>
</dbReference>
<dbReference type="InterPro" id="IPR011330">
    <property type="entry name" value="Glyco_hydro/deAcase_b/a-brl"/>
</dbReference>
<organism evidence="6 7">
    <name type="scientific">Candidatus Accumulibacter aalborgensis</name>
    <dbReference type="NCBI Taxonomy" id="1860102"/>
    <lineage>
        <taxon>Bacteria</taxon>
        <taxon>Pseudomonadati</taxon>
        <taxon>Pseudomonadota</taxon>
        <taxon>Betaproteobacteria</taxon>
        <taxon>Candidatus Accumulibacter</taxon>
    </lineage>
</organism>
<dbReference type="Proteomes" id="UP000199169">
    <property type="component" value="Unassembled WGS sequence"/>
</dbReference>
<protein>
    <recommendedName>
        <fullName evidence="8">YdjC family protein</fullName>
    </recommendedName>
</protein>